<feature type="compositionally biased region" description="Acidic residues" evidence="1">
    <location>
        <begin position="57"/>
        <end position="66"/>
    </location>
</feature>
<keyword evidence="3" id="KW-1185">Reference proteome</keyword>
<feature type="compositionally biased region" description="Gly residues" evidence="1">
    <location>
        <begin position="182"/>
        <end position="199"/>
    </location>
</feature>
<organism evidence="2 3">
    <name type="scientific">Periconia digitata</name>
    <dbReference type="NCBI Taxonomy" id="1303443"/>
    <lineage>
        <taxon>Eukaryota</taxon>
        <taxon>Fungi</taxon>
        <taxon>Dikarya</taxon>
        <taxon>Ascomycota</taxon>
        <taxon>Pezizomycotina</taxon>
        <taxon>Dothideomycetes</taxon>
        <taxon>Pleosporomycetidae</taxon>
        <taxon>Pleosporales</taxon>
        <taxon>Massarineae</taxon>
        <taxon>Periconiaceae</taxon>
        <taxon>Periconia</taxon>
    </lineage>
</organism>
<comment type="caution">
    <text evidence="2">The sequence shown here is derived from an EMBL/GenBank/DDBJ whole genome shotgun (WGS) entry which is preliminary data.</text>
</comment>
<proteinExistence type="predicted"/>
<reference evidence="2" key="1">
    <citation type="submission" date="2023-01" db="EMBL/GenBank/DDBJ databases">
        <authorList>
            <person name="Van Ghelder C."/>
            <person name="Rancurel C."/>
        </authorList>
    </citation>
    <scope>NUCLEOTIDE SEQUENCE</scope>
    <source>
        <strain evidence="2">CNCM I-4278</strain>
    </source>
</reference>
<dbReference type="EMBL" id="CAOQHR010000002">
    <property type="protein sequence ID" value="CAI6328363.1"/>
    <property type="molecule type" value="Genomic_DNA"/>
</dbReference>
<dbReference type="AlphaFoldDB" id="A0A9W4U7P2"/>
<dbReference type="InterPro" id="IPR019148">
    <property type="entry name" value="Nuclear_protein_DGCR14_ESS-2"/>
</dbReference>
<dbReference type="Pfam" id="PF09751">
    <property type="entry name" value="Es2"/>
    <property type="match status" value="1"/>
</dbReference>
<feature type="region of interest" description="Disordered" evidence="1">
    <location>
        <begin position="1"/>
        <end position="148"/>
    </location>
</feature>
<name>A0A9W4U7P2_9PLEO</name>
<dbReference type="OrthoDB" id="19679at2759"/>
<gene>
    <name evidence="2" type="ORF">PDIGIT_LOCUS3972</name>
</gene>
<feature type="region of interest" description="Disordered" evidence="1">
    <location>
        <begin position="167"/>
        <end position="220"/>
    </location>
</feature>
<feature type="compositionally biased region" description="Pro residues" evidence="1">
    <location>
        <begin position="1"/>
        <end position="12"/>
    </location>
</feature>
<feature type="compositionally biased region" description="Low complexity" evidence="1">
    <location>
        <begin position="107"/>
        <end position="124"/>
    </location>
</feature>
<sequence length="220" mass="22760">MPPAIEHPPQPSSPTHSQIRNAVAGRPNLSASEGGYTGSETPRVNGYSFVDATPPSPEDEDEDEPPTDLLERFGAGSSSSTASPFTIPESQRREKLHHQMVDRISASKRSSSSASNTTSSVSKAPTPHLGLGLFTSEKTPRFTSAPTPAAMREQLAARKLGNLTPAAQRLFQSVGRTPGRAGSAGGGSGGFGDAPGKGGKMWTPTPRTVGGSGGKKGRKA</sequence>
<evidence type="ECO:0000256" key="1">
    <source>
        <dbReference type="SAM" id="MobiDB-lite"/>
    </source>
</evidence>
<accession>A0A9W4U7P2</accession>
<protein>
    <submittedName>
        <fullName evidence="2">Uncharacterized protein</fullName>
    </submittedName>
</protein>
<evidence type="ECO:0000313" key="2">
    <source>
        <dbReference type="EMBL" id="CAI6328363.1"/>
    </source>
</evidence>
<evidence type="ECO:0000313" key="3">
    <source>
        <dbReference type="Proteomes" id="UP001152607"/>
    </source>
</evidence>
<dbReference type="Proteomes" id="UP001152607">
    <property type="component" value="Unassembled WGS sequence"/>
</dbReference>
<feature type="compositionally biased region" description="Basic and acidic residues" evidence="1">
    <location>
        <begin position="90"/>
        <end position="101"/>
    </location>
</feature>